<feature type="compositionally biased region" description="Low complexity" evidence="8">
    <location>
        <begin position="483"/>
        <end position="494"/>
    </location>
</feature>
<evidence type="ECO:0000256" key="5">
    <source>
        <dbReference type="ARBA" id="ARBA00022741"/>
    </source>
</evidence>
<feature type="domain" description="PI3K/PI4K catalytic" evidence="10">
    <location>
        <begin position="1942"/>
        <end position="2221"/>
    </location>
</feature>
<keyword evidence="4" id="KW-0808">Transferase</keyword>
<keyword evidence="6" id="KW-0418">Kinase</keyword>
<keyword evidence="7" id="KW-0067">ATP-binding</keyword>
<dbReference type="PANTHER" id="PTHR10048">
    <property type="entry name" value="PHOSPHATIDYLINOSITOL KINASE"/>
    <property type="match status" value="1"/>
</dbReference>
<dbReference type="InterPro" id="IPR045495">
    <property type="entry name" value="PI4K_N"/>
</dbReference>
<dbReference type="PANTHER" id="PTHR10048:SF15">
    <property type="entry name" value="PHOSPHATIDYLINOSITOL 4-KINASE ALPHA"/>
    <property type="match status" value="1"/>
</dbReference>
<dbReference type="EMBL" id="JALJOS010000037">
    <property type="protein sequence ID" value="KAK9821481.1"/>
    <property type="molecule type" value="Genomic_DNA"/>
</dbReference>
<evidence type="ECO:0000256" key="4">
    <source>
        <dbReference type="ARBA" id="ARBA00022679"/>
    </source>
</evidence>
<evidence type="ECO:0000313" key="13">
    <source>
        <dbReference type="Proteomes" id="UP001438707"/>
    </source>
</evidence>
<feature type="region of interest" description="Disordered" evidence="8">
    <location>
        <begin position="44"/>
        <end position="92"/>
    </location>
</feature>
<dbReference type="InterPro" id="IPR016024">
    <property type="entry name" value="ARM-type_fold"/>
</dbReference>
<dbReference type="PROSITE" id="PS51545">
    <property type="entry name" value="PIK_HELICAL"/>
    <property type="match status" value="1"/>
</dbReference>
<name>A0AAW1QK61_9CHLO</name>
<evidence type="ECO:0000313" key="12">
    <source>
        <dbReference type="EMBL" id="KAK9821481.1"/>
    </source>
</evidence>
<dbReference type="FunFam" id="3.30.1010.10:FF:000014">
    <property type="entry name" value="Phosphatidylinositol 4-kinase STT4"/>
    <property type="match status" value="1"/>
</dbReference>
<dbReference type="InterPro" id="IPR036940">
    <property type="entry name" value="PI3/4_kinase_cat_sf"/>
</dbReference>
<dbReference type="Pfam" id="PF19274">
    <property type="entry name" value="PI4K_N"/>
    <property type="match status" value="1"/>
</dbReference>
<protein>
    <recommendedName>
        <fullName evidence="3">1-phosphatidylinositol 4-kinase</fullName>
        <ecNumber evidence="3">2.7.1.67</ecNumber>
    </recommendedName>
</protein>
<dbReference type="GO" id="GO:0005737">
    <property type="term" value="C:cytoplasm"/>
    <property type="evidence" value="ECO:0007669"/>
    <property type="project" value="TreeGrafter"/>
</dbReference>
<dbReference type="GO" id="GO:0005886">
    <property type="term" value="C:plasma membrane"/>
    <property type="evidence" value="ECO:0007669"/>
    <property type="project" value="TreeGrafter"/>
</dbReference>
<dbReference type="Pfam" id="PF00613">
    <property type="entry name" value="PI3Ka"/>
    <property type="match status" value="1"/>
</dbReference>
<dbReference type="SUPFAM" id="SSF48371">
    <property type="entry name" value="ARM repeat"/>
    <property type="match status" value="1"/>
</dbReference>
<dbReference type="InterPro" id="IPR000403">
    <property type="entry name" value="PI3/4_kinase_cat_dom"/>
</dbReference>
<comment type="caution">
    <text evidence="12">The sequence shown here is derived from an EMBL/GenBank/DDBJ whole genome shotgun (WGS) entry which is preliminary data.</text>
</comment>
<sequence>MAAAEVLASWGAALAALDASAGSKTCLKTCESLGPGSVQAALRYPDTSSRQRPEANRRLSFPEGDVQDEGFASEPLAPSTGHDGGTMQSSSNPHSIVGSAICLTALVHASGKDGVAAGKQLLACINALPLCGGQTALPTTQSFVGQLVALMLHLNRVLASPVVSGDLKRGISTAMLRLLAHSSGIVDSHPTSHHAHTPGGGDLLESVSPRAAAEEWPISAPLRAAVAKIALGHQRPIDPPPTGQFPPSGALADAAGSLLQPTLSGGGGASTHSGLPDAAPAQLLGSPVPTTDGGVGSGVGLLGSPGAVGAEASSPLVPTFSGGVRRANAMHDGGAEEVTGLPLLPIDADGLLQRLCGLLDKVSNQRDWRDGGDDSVQGADAGQILALSLLTVRSCMSASVGLARCLRAQESAFRVLRNEVLPALYDARFSPANPALPDPHLVEVLARLATSTCYLPVSFPISLPAQHSGNSQKSQPLAASSLPIPSTLLSTSGSKPANTAPEPHVAPHFRSEPTYHSSPEVLADRLSRSGSGGLLAGSLLDTTEQPGLSLGGWGSGVLQQASPERASPAGSTGGRARRQSGEAPAKQQRLTNRHAAIELVFEIAQAALSLALQGMIRTAVPMQVVASCLMSLQPVLVAEPSVPANTSALISGVIGMAGNLADNADRQNAALGDGGGEPWLWDLTHNLAPPLPGSRAPRSQHFPSPEQVCRMAVEAACGLLEVAWLSGQVDAVEGALLPLQALSGGADLDRAPSATSPCQQQALVLLTGRLVMRLQGQEQLLQVALPLLLGAWNRSTAMPSVHACLAHTLANVGIACAKFDHRWAFEQVVAALSRPFQVPSSPCGQSLLYIGQPSTCQGQLARALARLGEACSTLDASYRLDLEARLLALFAKMGFAASSSASEQTSAADLASLVAAIATVRTASSAGPQSLQGLQGAELAETLLSRCRSEDAQLVKAHRVLWLYIAVFDLAGLGSEAGRKGQEGVKAALGRLAASAPICLLIGQQASSERLEAELWERLQYLGRLGTSKALLAGLQATCRGHSIPQPTSQASAWLAHLLITAYINRCHALLAPPATYPQAVPVWPLLFHAQSGEVGVAERLQADWMASLLQMVYATYTQRLQQSYTAGSVTIEAPEVLARALIATLPDSAAAGAVGAGARSWRLPLGPLSFAGSTNQPLSPGRSASGTGYFSRAVPGMLEKVLAVWPGLRWRLDILRALLDSAAGAQTIPVLGASRTPAEPSIAHSLLQQQLVARGGQLAPGHTDALLHELLAETGDSPAKQQLVSGLIPIMARAAQSSQAHIQAVSWEGSGAAARKAMYRGVAGRMHLMQPGPDANDMVVKNLRQAYRSQPSSLDPEQLADRVLLAAAAAIARPDGAGVPEIMRLICQLPGKRSTPALQQLSSFAFHWLLAACPMLQGALVGELCSGWVASVERRVGLFATLPAQTAHAQADSAKQPATGSQGLRPALTLQQYAEGVESHCIWLVLLQEAWQVTSVGQHRPVVAAHFLRMLHASFADPYALSCHAASSGAVARLLCLALDILANLHPAAPSAARAAASPTMAALSCRILRAALLHFRFAPGWYGLYGTQKSRSEAASMQLLEARLNHLSLWPGLSSAAGPDSMGLEQAGACLQLLRLLVHTDAERFLVWADPLGVALKPEQGLAQRQGQQEWRGHTVTAWQIDPQLALALADRFPTCSHIQTALQSLVTSGATSMATQMIPEAAAVLAGRPNVPGQPHAAGQGKAAAQGALACWAPLPLLPALALLSSTAASNPAVRAYALRSLHTCNPFQVAVFLPQLVQLLRGDSDRSIAAFLIQGARKNSYFAHILLSILTSEATPPQEAFNPIVKRSGWHPPADTGLWKPAEALRARVWESIGSQQATFLRAEMAFFDAVTDVSGKLYPVAKENRRAKAAEYLAEIPLPRADLYLPTNPESRIMALLPQTGTPMQSAAKVPLLVAFTVEQHVNETLIQRPQACIFKVGDDCRQDVLALQVIGLLKDAFSQAGLGLYVAPYAVVPTAYECGIVEVVPNCNSRAGLGETADGGLLDIFQREFGTPGLPRFEAARHNFVISCAGYAVASYLLQSKDRHNGNIMITNEGHLVHIDFGFILEISPGGNLGFESAAFKLSHEMTQILDPGARKSSATFQEFQELCIRGFLVARGVAEGVIAAVSLMKDSGLPCFGRGRPVENLRKRFHLEMNDAQAAAFMRATIADAYDKWTTGFYDYIQYLQNRIPK</sequence>
<feature type="chain" id="PRO_5043901090" description="1-phosphatidylinositol 4-kinase" evidence="9">
    <location>
        <begin position="16"/>
        <end position="2237"/>
    </location>
</feature>
<dbReference type="Gene3D" id="3.30.1010.10">
    <property type="entry name" value="Phosphatidylinositol 3-kinase Catalytic Subunit, Chain A, domain 4"/>
    <property type="match status" value="1"/>
</dbReference>
<dbReference type="Pfam" id="PF00454">
    <property type="entry name" value="PI3_PI4_kinase"/>
    <property type="match status" value="1"/>
</dbReference>
<dbReference type="Proteomes" id="UP001438707">
    <property type="component" value="Unassembled WGS sequence"/>
</dbReference>
<evidence type="ECO:0000256" key="9">
    <source>
        <dbReference type="SAM" id="SignalP"/>
    </source>
</evidence>
<keyword evidence="13" id="KW-1185">Reference proteome</keyword>
<dbReference type="GO" id="GO:0005524">
    <property type="term" value="F:ATP binding"/>
    <property type="evidence" value="ECO:0007669"/>
    <property type="project" value="UniProtKB-KW"/>
</dbReference>
<evidence type="ECO:0000259" key="11">
    <source>
        <dbReference type="PROSITE" id="PS51545"/>
    </source>
</evidence>
<feature type="signal peptide" evidence="9">
    <location>
        <begin position="1"/>
        <end position="15"/>
    </location>
</feature>
<feature type="region of interest" description="Disordered" evidence="8">
    <location>
        <begin position="233"/>
        <end position="252"/>
    </location>
</feature>
<dbReference type="InterPro" id="IPR018936">
    <property type="entry name" value="PI3/4_kinase_CS"/>
</dbReference>
<reference evidence="12 13" key="1">
    <citation type="journal article" date="2024" name="Nat. Commun.">
        <title>Phylogenomics reveals the evolutionary origins of lichenization in chlorophyte algae.</title>
        <authorList>
            <person name="Puginier C."/>
            <person name="Libourel C."/>
            <person name="Otte J."/>
            <person name="Skaloud P."/>
            <person name="Haon M."/>
            <person name="Grisel S."/>
            <person name="Petersen M."/>
            <person name="Berrin J.G."/>
            <person name="Delaux P.M."/>
            <person name="Dal Grande F."/>
            <person name="Keller J."/>
        </authorList>
    </citation>
    <scope>NUCLEOTIDE SEQUENCE [LARGE SCALE GENOMIC DNA]</scope>
    <source>
        <strain evidence="12 13">SAG 2145</strain>
    </source>
</reference>
<dbReference type="PROSITE" id="PS00915">
    <property type="entry name" value="PI3_4_KINASE_1"/>
    <property type="match status" value="1"/>
</dbReference>
<feature type="region of interest" description="Disordered" evidence="8">
    <location>
        <begin position="483"/>
        <end position="518"/>
    </location>
</feature>
<dbReference type="SMART" id="SM00146">
    <property type="entry name" value="PI3Kc"/>
    <property type="match status" value="1"/>
</dbReference>
<keyword evidence="9" id="KW-0732">Signal</keyword>
<proteinExistence type="inferred from homology"/>
<feature type="region of interest" description="Disordered" evidence="8">
    <location>
        <begin position="258"/>
        <end position="299"/>
    </location>
</feature>
<feature type="domain" description="PIK helical" evidence="11">
    <location>
        <begin position="1675"/>
        <end position="1862"/>
    </location>
</feature>
<dbReference type="PROSITE" id="PS50290">
    <property type="entry name" value="PI3_4_KINASE_3"/>
    <property type="match status" value="1"/>
</dbReference>
<dbReference type="InterPro" id="IPR001263">
    <property type="entry name" value="PI3K_accessory_dom"/>
</dbReference>
<dbReference type="FunFam" id="1.10.1070.11:FF:000012">
    <property type="entry name" value="Phosphatidylinositol 4-kinase alpha 1"/>
    <property type="match status" value="1"/>
</dbReference>
<dbReference type="GO" id="GO:0048015">
    <property type="term" value="P:phosphatidylinositol-mediated signaling"/>
    <property type="evidence" value="ECO:0007669"/>
    <property type="project" value="TreeGrafter"/>
</dbReference>
<dbReference type="InterPro" id="IPR015433">
    <property type="entry name" value="PI3/4_kinase"/>
</dbReference>
<keyword evidence="5" id="KW-0547">Nucleotide-binding</keyword>
<feature type="region of interest" description="Disordered" evidence="8">
    <location>
        <begin position="551"/>
        <end position="589"/>
    </location>
</feature>
<dbReference type="GO" id="GO:0004430">
    <property type="term" value="F:1-phosphatidylinositol 4-kinase activity"/>
    <property type="evidence" value="ECO:0007669"/>
    <property type="project" value="UniProtKB-EC"/>
</dbReference>
<evidence type="ECO:0000256" key="7">
    <source>
        <dbReference type="ARBA" id="ARBA00022840"/>
    </source>
</evidence>
<dbReference type="InterPro" id="IPR042236">
    <property type="entry name" value="PI3K_accessory_sf"/>
</dbReference>
<comment type="catalytic activity">
    <reaction evidence="1">
        <text>a 1,2-diacyl-sn-glycero-3-phospho-(1D-myo-inositol) + ATP = a 1,2-diacyl-sn-glycero-3-phospho-(1D-myo-inositol 4-phosphate) + ADP + H(+)</text>
        <dbReference type="Rhea" id="RHEA:19877"/>
        <dbReference type="ChEBI" id="CHEBI:15378"/>
        <dbReference type="ChEBI" id="CHEBI:30616"/>
        <dbReference type="ChEBI" id="CHEBI:57880"/>
        <dbReference type="ChEBI" id="CHEBI:58178"/>
        <dbReference type="ChEBI" id="CHEBI:456216"/>
        <dbReference type="EC" id="2.7.1.67"/>
    </reaction>
</comment>
<comment type="similarity">
    <text evidence="2">Belongs to the PI3/PI4-kinase family. Type III PI4K subfamily.</text>
</comment>
<evidence type="ECO:0000256" key="1">
    <source>
        <dbReference type="ARBA" id="ARBA00001686"/>
    </source>
</evidence>
<gene>
    <name evidence="12" type="ORF">WJX74_000721</name>
</gene>
<evidence type="ECO:0000256" key="3">
    <source>
        <dbReference type="ARBA" id="ARBA00012169"/>
    </source>
</evidence>
<dbReference type="SUPFAM" id="SSF56112">
    <property type="entry name" value="Protein kinase-like (PK-like)"/>
    <property type="match status" value="1"/>
</dbReference>
<evidence type="ECO:0000256" key="2">
    <source>
        <dbReference type="ARBA" id="ARBA00006209"/>
    </source>
</evidence>
<accession>A0AAW1QK61</accession>
<dbReference type="Gene3D" id="1.10.1070.11">
    <property type="entry name" value="Phosphatidylinositol 3-/4-kinase, catalytic domain"/>
    <property type="match status" value="1"/>
</dbReference>
<dbReference type="CDD" id="cd05167">
    <property type="entry name" value="PI4Kc_III_alpha"/>
    <property type="match status" value="1"/>
</dbReference>
<organism evidence="12 13">
    <name type="scientific">Apatococcus lobatus</name>
    <dbReference type="NCBI Taxonomy" id="904363"/>
    <lineage>
        <taxon>Eukaryota</taxon>
        <taxon>Viridiplantae</taxon>
        <taxon>Chlorophyta</taxon>
        <taxon>core chlorophytes</taxon>
        <taxon>Trebouxiophyceae</taxon>
        <taxon>Chlorellales</taxon>
        <taxon>Chlorellaceae</taxon>
        <taxon>Apatococcus</taxon>
    </lineage>
</organism>
<evidence type="ECO:0000256" key="6">
    <source>
        <dbReference type="ARBA" id="ARBA00022777"/>
    </source>
</evidence>
<dbReference type="Gene3D" id="1.25.40.70">
    <property type="entry name" value="Phosphatidylinositol 3-kinase, accessory domain (PIK)"/>
    <property type="match status" value="1"/>
</dbReference>
<evidence type="ECO:0000256" key="8">
    <source>
        <dbReference type="SAM" id="MobiDB-lite"/>
    </source>
</evidence>
<dbReference type="GO" id="GO:0046854">
    <property type="term" value="P:phosphatidylinositol phosphate biosynthetic process"/>
    <property type="evidence" value="ECO:0007669"/>
    <property type="project" value="InterPro"/>
</dbReference>
<evidence type="ECO:0000259" key="10">
    <source>
        <dbReference type="PROSITE" id="PS50290"/>
    </source>
</evidence>
<dbReference type="InterPro" id="IPR011009">
    <property type="entry name" value="Kinase-like_dom_sf"/>
</dbReference>
<dbReference type="EC" id="2.7.1.67" evidence="3"/>